<proteinExistence type="predicted"/>
<protein>
    <submittedName>
        <fullName evidence="1">Uncharacterized protein</fullName>
    </submittedName>
</protein>
<comment type="caution">
    <text evidence="1">The sequence shown here is derived from an EMBL/GenBank/DDBJ whole genome shotgun (WGS) entry which is preliminary data.</text>
</comment>
<dbReference type="EMBL" id="PDUG01000006">
    <property type="protein sequence ID" value="PIC19669.1"/>
    <property type="molecule type" value="Genomic_DNA"/>
</dbReference>
<dbReference type="Proteomes" id="UP000230233">
    <property type="component" value="Chromosome X"/>
</dbReference>
<evidence type="ECO:0000313" key="1">
    <source>
        <dbReference type="EMBL" id="PIC19669.1"/>
    </source>
</evidence>
<organism evidence="1 2">
    <name type="scientific">Caenorhabditis nigoni</name>
    <dbReference type="NCBI Taxonomy" id="1611254"/>
    <lineage>
        <taxon>Eukaryota</taxon>
        <taxon>Metazoa</taxon>
        <taxon>Ecdysozoa</taxon>
        <taxon>Nematoda</taxon>
        <taxon>Chromadorea</taxon>
        <taxon>Rhabditida</taxon>
        <taxon>Rhabditina</taxon>
        <taxon>Rhabditomorpha</taxon>
        <taxon>Rhabditoidea</taxon>
        <taxon>Rhabditidae</taxon>
        <taxon>Peloderinae</taxon>
        <taxon>Caenorhabditis</taxon>
    </lineage>
</organism>
<sequence>MKLSKRLLSMAADSCQYVSNHRLVSRRAVEFCRAVITSRREIVKLSHLVCHVAHNFVFKRVSSRVVQGGKCPSVSLTCVESCLTFRLIIRILRFHFVLDIDANIERMSFNLFNLQACQVEQRRRVFFSQLDKLSRLMNLLE</sequence>
<accession>A0A2G5SXM7</accession>
<dbReference type="AlphaFoldDB" id="A0A2G5SXM7"/>
<name>A0A2G5SXM7_9PELO</name>
<evidence type="ECO:0000313" key="2">
    <source>
        <dbReference type="Proteomes" id="UP000230233"/>
    </source>
</evidence>
<gene>
    <name evidence="1" type="primary">Cnig_chr_X.g25136</name>
    <name evidence="1" type="ORF">B9Z55_025136</name>
</gene>
<reference evidence="2" key="1">
    <citation type="submission" date="2017-10" db="EMBL/GenBank/DDBJ databases">
        <title>Rapid genome shrinkage in a self-fertile nematode reveals novel sperm competition proteins.</title>
        <authorList>
            <person name="Yin D."/>
            <person name="Schwarz E.M."/>
            <person name="Thomas C.G."/>
            <person name="Felde R.L."/>
            <person name="Korf I.F."/>
            <person name="Cutter A.D."/>
            <person name="Schartner C.M."/>
            <person name="Ralston E.J."/>
            <person name="Meyer B.J."/>
            <person name="Haag E.S."/>
        </authorList>
    </citation>
    <scope>NUCLEOTIDE SEQUENCE [LARGE SCALE GENOMIC DNA]</scope>
    <source>
        <strain evidence="2">JU1422</strain>
    </source>
</reference>
<keyword evidence="2" id="KW-1185">Reference proteome</keyword>